<accession>A0A9Q0SEN7</accession>
<gene>
    <name evidence="1" type="ORF">OIU85_010890</name>
</gene>
<dbReference type="OrthoDB" id="10424073at2759"/>
<evidence type="ECO:0000313" key="1">
    <source>
        <dbReference type="EMBL" id="KAJ6674657.1"/>
    </source>
</evidence>
<comment type="caution">
    <text evidence="1">The sequence shown here is derived from an EMBL/GenBank/DDBJ whole genome shotgun (WGS) entry which is preliminary data.</text>
</comment>
<reference evidence="1" key="2">
    <citation type="journal article" date="2023" name="Int. J. Mol. Sci.">
        <title>De Novo Assembly and Annotation of 11 Diverse Shrub Willow (Salix) Genomes Reveals Novel Gene Organization in Sex-Linked Regions.</title>
        <authorList>
            <person name="Hyden B."/>
            <person name="Feng K."/>
            <person name="Yates T.B."/>
            <person name="Jawdy S."/>
            <person name="Cereghino C."/>
            <person name="Smart L.B."/>
            <person name="Muchero W."/>
        </authorList>
    </citation>
    <scope>NUCLEOTIDE SEQUENCE [LARGE SCALE GENOMIC DNA]</scope>
    <source>
        <tissue evidence="1">Shoot tip</tissue>
    </source>
</reference>
<evidence type="ECO:0000313" key="2">
    <source>
        <dbReference type="Proteomes" id="UP001151529"/>
    </source>
</evidence>
<sequence length="152" mass="17021">MLKTAYVCSELHIHGSGYLHFRAYTGLVKAILLDRIKWICIFYTLLSKQISSPFEGFGHGLQAIHMDDLNLVVLAGRYSQMLIKTFFDECLVKFEEDEVKQMETREKRELTWKRLEDLATSKAVSNEAVLVTSSVSSISIATGTSPRATAGG</sequence>
<organism evidence="1 2">
    <name type="scientific">Salix viminalis</name>
    <name type="common">Common osier</name>
    <name type="synonym">Basket willow</name>
    <dbReference type="NCBI Taxonomy" id="40686"/>
    <lineage>
        <taxon>Eukaryota</taxon>
        <taxon>Viridiplantae</taxon>
        <taxon>Streptophyta</taxon>
        <taxon>Embryophyta</taxon>
        <taxon>Tracheophyta</taxon>
        <taxon>Spermatophyta</taxon>
        <taxon>Magnoliopsida</taxon>
        <taxon>eudicotyledons</taxon>
        <taxon>Gunneridae</taxon>
        <taxon>Pentapetalae</taxon>
        <taxon>rosids</taxon>
        <taxon>fabids</taxon>
        <taxon>Malpighiales</taxon>
        <taxon>Salicaceae</taxon>
        <taxon>Saliceae</taxon>
        <taxon>Salix</taxon>
    </lineage>
</organism>
<proteinExistence type="predicted"/>
<dbReference type="EMBL" id="JAPFFL010000016">
    <property type="protein sequence ID" value="KAJ6674657.1"/>
    <property type="molecule type" value="Genomic_DNA"/>
</dbReference>
<reference evidence="1" key="1">
    <citation type="submission" date="2022-11" db="EMBL/GenBank/DDBJ databases">
        <authorList>
            <person name="Hyden B.L."/>
            <person name="Feng K."/>
            <person name="Yates T."/>
            <person name="Jawdy S."/>
            <person name="Smart L.B."/>
            <person name="Muchero W."/>
        </authorList>
    </citation>
    <scope>NUCLEOTIDE SEQUENCE</scope>
    <source>
        <tissue evidence="1">Shoot tip</tissue>
    </source>
</reference>
<protein>
    <submittedName>
        <fullName evidence="1">SERINE/THREONINE PROTEIN PHOSPHATASE 2A REGULATORY SUBUNIT</fullName>
    </submittedName>
</protein>
<dbReference type="Proteomes" id="UP001151529">
    <property type="component" value="Chromosome 14"/>
</dbReference>
<keyword evidence="2" id="KW-1185">Reference proteome</keyword>
<name>A0A9Q0SEN7_SALVM</name>
<dbReference type="AlphaFoldDB" id="A0A9Q0SEN7"/>